<dbReference type="EMBL" id="JAOJ01000001">
    <property type="protein sequence ID" value="EUA74301.1"/>
    <property type="molecule type" value="Genomic_DNA"/>
</dbReference>
<sequence length="55" mass="6356">MVEPAVIARFGFKHANYWVCTRRSVGAHLADHWTIGDLCFVEQSAEDISDWRAYE</sequence>
<evidence type="ECO:0000313" key="2">
    <source>
        <dbReference type="Proteomes" id="UP000023351"/>
    </source>
</evidence>
<name>X8E278_9MYCO</name>
<gene>
    <name evidence="1" type="ORF">I540_0840</name>
</gene>
<organism evidence="1 2">
    <name type="scientific">Mycobacteroides abscessus subsp. bolletii 1513</name>
    <dbReference type="NCBI Taxonomy" id="1299321"/>
    <lineage>
        <taxon>Bacteria</taxon>
        <taxon>Bacillati</taxon>
        <taxon>Actinomycetota</taxon>
        <taxon>Actinomycetes</taxon>
        <taxon>Mycobacteriales</taxon>
        <taxon>Mycobacteriaceae</taxon>
        <taxon>Mycobacteroides</taxon>
        <taxon>Mycobacteroides abscessus</taxon>
    </lineage>
</organism>
<dbReference type="PATRIC" id="fig|1299321.3.peg.806"/>
<evidence type="ECO:0000313" key="1">
    <source>
        <dbReference type="EMBL" id="EUA74301.1"/>
    </source>
</evidence>
<reference evidence="1 2" key="1">
    <citation type="submission" date="2013-12" db="EMBL/GenBank/DDBJ databases">
        <authorList>
            <person name="Zelazny A."/>
            <person name="Olivier K."/>
            <person name="Holland S."/>
            <person name="Lenaerts A."/>
            <person name="Ordway D."/>
            <person name="DeGroote M.A."/>
            <person name="Parker T."/>
            <person name="Sizemore C."/>
            <person name="Tallon L.J."/>
            <person name="Sadzewicz L.K."/>
            <person name="Sengamalay N."/>
            <person name="Fraser C.M."/>
            <person name="Hine E."/>
            <person name="Shefchek K.A."/>
            <person name="Das S.P."/>
            <person name="Tettelin H."/>
        </authorList>
    </citation>
    <scope>NUCLEOTIDE SEQUENCE [LARGE SCALE GENOMIC DNA]</scope>
    <source>
        <strain evidence="1 2">1513</strain>
    </source>
</reference>
<protein>
    <submittedName>
        <fullName evidence="1">Uncharacterized protein</fullName>
    </submittedName>
</protein>
<dbReference type="Proteomes" id="UP000023351">
    <property type="component" value="Unassembled WGS sequence"/>
</dbReference>
<accession>X8E278</accession>
<proteinExistence type="predicted"/>
<comment type="caution">
    <text evidence="1">The sequence shown here is derived from an EMBL/GenBank/DDBJ whole genome shotgun (WGS) entry which is preliminary data.</text>
</comment>
<dbReference type="AlphaFoldDB" id="X8E278"/>